<evidence type="ECO:0000256" key="11">
    <source>
        <dbReference type="ARBA" id="ARBA00060830"/>
    </source>
</evidence>
<dbReference type="InterPro" id="IPR037118">
    <property type="entry name" value="Val-tRNA_synth_C_sf"/>
</dbReference>
<sequence>MPELPKTYTPSEAEERWYQRWLDDKCFEADPARVSEKRPAYSIVIPPPNVTGILTLGHVLNNTIQDILCRRARMLGKEVLWLPGTDHAGIATQNVVEKTLKKQGVIKHRDDLGREKLVEKIWEWKDKHGGIIIQQLKKLGASCDWSRERFTFDEDYNRCVMQVFVDLYKKGHIYRGKRMVNWCPSSLTALSDEEVEMKQQNGFMYHFKVQVVEEPDTWLTIATTRPETIPGDTAVAVNPNDERYKHLIGKHIRRPLPLENQAAIPIVGDEHVDFEFGTGVLKVTPAHDKADFEIGQRHNLEIIDVLHPNAVLNDLAGVDLAGLDRFEGRKKAVELLKEMEALIKEEPHQNNVGYSERAGVPIEPRLSEQWFLKYPSVQASQDVVAQGEMKFYPDRWAKVYDHWMGGLQDWCISRQVWWGHRVPVWYRDEEVYCGVDAPEGEGWTQDPDVLDTWFSSWLWPFATMGWPNKTDDLKAFYPTTDLVTGPDIIFFWVARMIMAGYEYMGEMPFKNVYFTGIIRDKNGAKMSKSLGNSPDPIALINGYSADALRFGMMRSTPLGQDMIFEDREFDKYGKEKRYDFEANPLSPGRFPQIELGRNFCTKLWNAARFRQMQSGVEATPSSLDPVNEAPSPRRFDRELEINPALLSSDDKWILLRLNAAIAEVTTALDEYRFSDATATLYRFFWSEYCDWYVEASKAVLQGGAGKESGEGAADTGLSDGGVASTAEGVASTRRENTLAVIDFVLGHTLRLFHPFLPFITEELWHGMGFNEDLPENQGGKSIMFAPWPKPLDADELAYFGILPEDEKAANEKYEAVNLGRGLKSSFNITKKVRFVLKPNQELPAHEIEVLRILLNAEPLDVDANYAAPKGTPSALTPLGTIYLPLDGLIDVDAERARITKELDKTNAELQKVCAKLADENFTAKVPQKVLDEHQQRKADWKEKKAKLEEMMSALG</sequence>
<evidence type="ECO:0000313" key="17">
    <source>
        <dbReference type="EMBL" id="MBB5038437.1"/>
    </source>
</evidence>
<dbReference type="InterPro" id="IPR002300">
    <property type="entry name" value="aa-tRNA-synth_Ia"/>
</dbReference>
<dbReference type="FunFam" id="3.40.50.620:FF:000032">
    <property type="entry name" value="Valine--tRNA ligase"/>
    <property type="match status" value="1"/>
</dbReference>
<feature type="short sequence motif" description="'KMSKS' region" evidence="12">
    <location>
        <begin position="525"/>
        <end position="529"/>
    </location>
</feature>
<evidence type="ECO:0000313" key="18">
    <source>
        <dbReference type="Proteomes" id="UP000534294"/>
    </source>
</evidence>
<feature type="domain" description="Valyl-tRNA synthetase tRNA-binding arm" evidence="16">
    <location>
        <begin position="890"/>
        <end position="954"/>
    </location>
</feature>
<dbReference type="SUPFAM" id="SSF50677">
    <property type="entry name" value="ValRS/IleRS/LeuRS editing domain"/>
    <property type="match status" value="1"/>
</dbReference>
<keyword evidence="7 12" id="KW-0648">Protein biosynthesis</keyword>
<dbReference type="GO" id="GO:0005829">
    <property type="term" value="C:cytosol"/>
    <property type="evidence" value="ECO:0007669"/>
    <property type="project" value="TreeGrafter"/>
</dbReference>
<dbReference type="Gene3D" id="3.90.740.10">
    <property type="entry name" value="Valyl/Leucyl/Isoleucyl-tRNA synthetase, editing domain"/>
    <property type="match status" value="1"/>
</dbReference>
<dbReference type="PRINTS" id="PR00986">
    <property type="entry name" value="TRNASYNTHVAL"/>
</dbReference>
<dbReference type="PANTHER" id="PTHR11946">
    <property type="entry name" value="VALYL-TRNA SYNTHETASES"/>
    <property type="match status" value="1"/>
</dbReference>
<evidence type="ECO:0000256" key="10">
    <source>
        <dbReference type="ARBA" id="ARBA00047552"/>
    </source>
</evidence>
<proteinExistence type="inferred from homology"/>
<comment type="function">
    <text evidence="12">Catalyzes the attachment of valine to tRNA(Val). As ValRS can inadvertently accommodate and process structurally similar amino acids such as threonine, to avoid such errors, it has a 'posttransfer' editing activity that hydrolyzes mischarged Thr-tRNA(Val) in a tRNA-dependent manner.</text>
</comment>
<comment type="caution">
    <text evidence="12">Lacks conserved residue(s) required for the propagation of feature annotation.</text>
</comment>
<dbReference type="InterPro" id="IPR009080">
    <property type="entry name" value="tRNAsynth_Ia_anticodon-bd"/>
</dbReference>
<organism evidence="17 18">
    <name type="scientific">Prosthecobacter dejongeii</name>
    <dbReference type="NCBI Taxonomy" id="48465"/>
    <lineage>
        <taxon>Bacteria</taxon>
        <taxon>Pseudomonadati</taxon>
        <taxon>Verrucomicrobiota</taxon>
        <taxon>Verrucomicrobiia</taxon>
        <taxon>Verrucomicrobiales</taxon>
        <taxon>Verrucomicrobiaceae</taxon>
        <taxon>Prosthecobacter</taxon>
    </lineage>
</organism>
<feature type="coiled-coil region" evidence="12">
    <location>
        <begin position="888"/>
        <end position="950"/>
    </location>
</feature>
<evidence type="ECO:0000256" key="7">
    <source>
        <dbReference type="ARBA" id="ARBA00022917"/>
    </source>
</evidence>
<keyword evidence="6 12" id="KW-0067">ATP-binding</keyword>
<accession>A0A7W7YLW0</accession>
<dbReference type="EC" id="6.1.1.9" evidence="12"/>
<keyword evidence="5 12" id="KW-0547">Nucleotide-binding</keyword>
<dbReference type="CDD" id="cd07962">
    <property type="entry name" value="Anticodon_Ia_Val"/>
    <property type="match status" value="1"/>
</dbReference>
<comment type="subcellular location">
    <subcellularLocation>
        <location evidence="1 12">Cytoplasm</location>
    </subcellularLocation>
</comment>
<evidence type="ECO:0000256" key="6">
    <source>
        <dbReference type="ARBA" id="ARBA00022840"/>
    </source>
</evidence>
<feature type="region of interest" description="Disordered" evidence="13">
    <location>
        <begin position="703"/>
        <end position="723"/>
    </location>
</feature>
<dbReference type="InterPro" id="IPR033705">
    <property type="entry name" value="Anticodon_Ia_Val"/>
</dbReference>
<dbReference type="Pfam" id="PF08264">
    <property type="entry name" value="Anticodon_1"/>
    <property type="match status" value="1"/>
</dbReference>
<keyword evidence="4 12" id="KW-0436">Ligase</keyword>
<gene>
    <name evidence="12" type="primary">valS</name>
    <name evidence="17" type="ORF">HNQ64_002700</name>
</gene>
<comment type="similarity">
    <text evidence="11 12">Belongs to the class-I aminoacyl-tRNA synthetase family. ValS type 1 subfamily.</text>
</comment>
<keyword evidence="8 12" id="KW-0175">Coiled coil</keyword>
<dbReference type="Pfam" id="PF00133">
    <property type="entry name" value="tRNA-synt_1"/>
    <property type="match status" value="2"/>
</dbReference>
<feature type="domain" description="Methionyl/Valyl/Leucyl/Isoleucyl-tRNA synthetase anticodon-binding" evidence="15">
    <location>
        <begin position="650"/>
        <end position="831"/>
    </location>
</feature>
<dbReference type="SUPFAM" id="SSF46589">
    <property type="entry name" value="tRNA-binding arm"/>
    <property type="match status" value="1"/>
</dbReference>
<evidence type="ECO:0000259" key="15">
    <source>
        <dbReference type="Pfam" id="PF08264"/>
    </source>
</evidence>
<comment type="catalytic activity">
    <reaction evidence="10 12">
        <text>tRNA(Val) + L-valine + ATP = L-valyl-tRNA(Val) + AMP + diphosphate</text>
        <dbReference type="Rhea" id="RHEA:10704"/>
        <dbReference type="Rhea" id="RHEA-COMP:9672"/>
        <dbReference type="Rhea" id="RHEA-COMP:9708"/>
        <dbReference type="ChEBI" id="CHEBI:30616"/>
        <dbReference type="ChEBI" id="CHEBI:33019"/>
        <dbReference type="ChEBI" id="CHEBI:57762"/>
        <dbReference type="ChEBI" id="CHEBI:78442"/>
        <dbReference type="ChEBI" id="CHEBI:78537"/>
        <dbReference type="ChEBI" id="CHEBI:456215"/>
        <dbReference type="EC" id="6.1.1.9"/>
    </reaction>
</comment>
<comment type="domain">
    <text evidence="12">ValRS has two distinct active sites: one for aminoacylation and one for editing. The misactivated threonine is translocated from the active site to the editing site.</text>
</comment>
<evidence type="ECO:0000256" key="9">
    <source>
        <dbReference type="ARBA" id="ARBA00023146"/>
    </source>
</evidence>
<evidence type="ECO:0000256" key="2">
    <source>
        <dbReference type="ARBA" id="ARBA00011245"/>
    </source>
</evidence>
<comment type="domain">
    <text evidence="12">The C-terminal coiled-coil domain is crucial for aminoacylation activity.</text>
</comment>
<dbReference type="GO" id="GO:0004832">
    <property type="term" value="F:valine-tRNA ligase activity"/>
    <property type="evidence" value="ECO:0007669"/>
    <property type="project" value="UniProtKB-UniRule"/>
</dbReference>
<dbReference type="Gene3D" id="1.10.287.380">
    <property type="entry name" value="Valyl-tRNA synthetase, C-terminal domain"/>
    <property type="match status" value="1"/>
</dbReference>
<evidence type="ECO:0000259" key="16">
    <source>
        <dbReference type="Pfam" id="PF10458"/>
    </source>
</evidence>
<dbReference type="InterPro" id="IPR002303">
    <property type="entry name" value="Valyl-tRNA_ligase"/>
</dbReference>
<keyword evidence="18" id="KW-1185">Reference proteome</keyword>
<dbReference type="NCBIfam" id="NF004349">
    <property type="entry name" value="PRK05729.1"/>
    <property type="match status" value="1"/>
</dbReference>
<evidence type="ECO:0000256" key="5">
    <source>
        <dbReference type="ARBA" id="ARBA00022741"/>
    </source>
</evidence>
<evidence type="ECO:0000256" key="12">
    <source>
        <dbReference type="HAMAP-Rule" id="MF_02004"/>
    </source>
</evidence>
<evidence type="ECO:0000256" key="13">
    <source>
        <dbReference type="SAM" id="MobiDB-lite"/>
    </source>
</evidence>
<dbReference type="PANTHER" id="PTHR11946:SF93">
    <property type="entry name" value="VALINE--TRNA LIGASE, CHLOROPLASTIC_MITOCHONDRIAL 2"/>
    <property type="match status" value="1"/>
</dbReference>
<dbReference type="InterPro" id="IPR013155">
    <property type="entry name" value="M/V/L/I-tRNA-synth_anticd-bd"/>
</dbReference>
<dbReference type="InterPro" id="IPR001412">
    <property type="entry name" value="aa-tRNA-synth_I_CS"/>
</dbReference>
<keyword evidence="3 12" id="KW-0963">Cytoplasm</keyword>
<feature type="binding site" evidence="12">
    <location>
        <position position="528"/>
    </location>
    <ligand>
        <name>ATP</name>
        <dbReference type="ChEBI" id="CHEBI:30616"/>
    </ligand>
</feature>
<dbReference type="GO" id="GO:0005524">
    <property type="term" value="F:ATP binding"/>
    <property type="evidence" value="ECO:0007669"/>
    <property type="project" value="UniProtKB-UniRule"/>
</dbReference>
<dbReference type="NCBIfam" id="TIGR00422">
    <property type="entry name" value="valS"/>
    <property type="match status" value="1"/>
</dbReference>
<dbReference type="GO" id="GO:0006438">
    <property type="term" value="P:valyl-tRNA aminoacylation"/>
    <property type="evidence" value="ECO:0007669"/>
    <property type="project" value="UniProtKB-UniRule"/>
</dbReference>
<dbReference type="HAMAP" id="MF_02004">
    <property type="entry name" value="Val_tRNA_synth_type1"/>
    <property type="match status" value="1"/>
</dbReference>
<feature type="domain" description="Aminoacyl-tRNA synthetase class Ia" evidence="14">
    <location>
        <begin position="442"/>
        <end position="563"/>
    </location>
</feature>
<dbReference type="InterPro" id="IPR014729">
    <property type="entry name" value="Rossmann-like_a/b/a_fold"/>
</dbReference>
<dbReference type="Gene3D" id="3.40.50.620">
    <property type="entry name" value="HUPs"/>
    <property type="match status" value="3"/>
</dbReference>
<dbReference type="SUPFAM" id="SSF47323">
    <property type="entry name" value="Anticodon-binding domain of a subclass of class I aminoacyl-tRNA synthetases"/>
    <property type="match status" value="1"/>
</dbReference>
<dbReference type="InterPro" id="IPR010978">
    <property type="entry name" value="tRNA-bd_arm"/>
</dbReference>
<dbReference type="RefSeq" id="WP_184209257.1">
    <property type="nucleotide sequence ID" value="NZ_JACHIF010000005.1"/>
</dbReference>
<dbReference type="Proteomes" id="UP000534294">
    <property type="component" value="Unassembled WGS sequence"/>
</dbReference>
<dbReference type="InterPro" id="IPR009008">
    <property type="entry name" value="Val/Leu/Ile-tRNA-synth_edit"/>
</dbReference>
<reference evidence="17 18" key="1">
    <citation type="submission" date="2020-08" db="EMBL/GenBank/DDBJ databases">
        <title>Genomic Encyclopedia of Type Strains, Phase IV (KMG-IV): sequencing the most valuable type-strain genomes for metagenomic binning, comparative biology and taxonomic classification.</title>
        <authorList>
            <person name="Goeker M."/>
        </authorList>
    </citation>
    <scope>NUCLEOTIDE SEQUENCE [LARGE SCALE GENOMIC DNA]</scope>
    <source>
        <strain evidence="17 18">DSM 12251</strain>
    </source>
</reference>
<feature type="domain" description="Aminoacyl-tRNA synthetase class Ia" evidence="14">
    <location>
        <begin position="17"/>
        <end position="433"/>
    </location>
</feature>
<dbReference type="EMBL" id="JACHIF010000005">
    <property type="protein sequence ID" value="MBB5038437.1"/>
    <property type="molecule type" value="Genomic_DNA"/>
</dbReference>
<dbReference type="Pfam" id="PF10458">
    <property type="entry name" value="Val_tRNA-synt_C"/>
    <property type="match status" value="1"/>
</dbReference>
<dbReference type="Gene3D" id="1.10.730.10">
    <property type="entry name" value="Isoleucyl-tRNA Synthetase, Domain 1"/>
    <property type="match status" value="1"/>
</dbReference>
<dbReference type="AlphaFoldDB" id="A0A7W7YLW0"/>
<dbReference type="CDD" id="cd00817">
    <property type="entry name" value="ValRS_core"/>
    <property type="match status" value="1"/>
</dbReference>
<evidence type="ECO:0000256" key="1">
    <source>
        <dbReference type="ARBA" id="ARBA00004496"/>
    </source>
</evidence>
<dbReference type="PROSITE" id="PS00178">
    <property type="entry name" value="AA_TRNA_LIGASE_I"/>
    <property type="match status" value="1"/>
</dbReference>
<evidence type="ECO:0000256" key="4">
    <source>
        <dbReference type="ARBA" id="ARBA00022598"/>
    </source>
</evidence>
<protein>
    <recommendedName>
        <fullName evidence="12">Valine--tRNA ligase</fullName>
        <ecNumber evidence="12">6.1.1.9</ecNumber>
    </recommendedName>
    <alternativeName>
        <fullName evidence="12">Valyl-tRNA synthetase</fullName>
        <shortName evidence="12">ValRS</shortName>
    </alternativeName>
</protein>
<name>A0A7W7YLW0_9BACT</name>
<evidence type="ECO:0000259" key="14">
    <source>
        <dbReference type="Pfam" id="PF00133"/>
    </source>
</evidence>
<comment type="caution">
    <text evidence="17">The sequence shown here is derived from an EMBL/GenBank/DDBJ whole genome shotgun (WGS) entry which is preliminary data.</text>
</comment>
<keyword evidence="9 12" id="KW-0030">Aminoacyl-tRNA synthetase</keyword>
<evidence type="ECO:0000256" key="3">
    <source>
        <dbReference type="ARBA" id="ARBA00022490"/>
    </source>
</evidence>
<dbReference type="InterPro" id="IPR019499">
    <property type="entry name" value="Val-tRNA_synth_tRNA-bd"/>
</dbReference>
<dbReference type="GO" id="GO:0002161">
    <property type="term" value="F:aminoacyl-tRNA deacylase activity"/>
    <property type="evidence" value="ECO:0007669"/>
    <property type="project" value="InterPro"/>
</dbReference>
<comment type="subunit">
    <text evidence="2 12">Monomer.</text>
</comment>
<dbReference type="FunFam" id="1.10.287.380:FF:000001">
    <property type="entry name" value="Valine--tRNA ligase"/>
    <property type="match status" value="1"/>
</dbReference>
<dbReference type="SUPFAM" id="SSF52374">
    <property type="entry name" value="Nucleotidylyl transferase"/>
    <property type="match status" value="1"/>
</dbReference>
<evidence type="ECO:0000256" key="8">
    <source>
        <dbReference type="ARBA" id="ARBA00023054"/>
    </source>
</evidence>